<feature type="compositionally biased region" description="Basic residues" evidence="1">
    <location>
        <begin position="1"/>
        <end position="11"/>
    </location>
</feature>
<evidence type="ECO:0000313" key="2">
    <source>
        <dbReference type="EMBL" id="CAL1581968.1"/>
    </source>
</evidence>
<evidence type="ECO:0000313" key="3">
    <source>
        <dbReference type="Proteomes" id="UP001497482"/>
    </source>
</evidence>
<sequence>MFRWQKIHRSSIKPLYGGVPSPPPSGPPPPVAPRAPEELPEGDLFMVVPGPAPHSSWTPRFADHCTVLSSAVALVTCNRTVPPSPFPSPLQCHPIRPAGLTRSTVSVTGVRRAGPGRERQGQ</sequence>
<accession>A0AAV2JW45</accession>
<name>A0AAV2JW45_KNICA</name>
<feature type="region of interest" description="Disordered" evidence="1">
    <location>
        <begin position="103"/>
        <end position="122"/>
    </location>
</feature>
<dbReference type="Proteomes" id="UP001497482">
    <property type="component" value="Chromosome 15"/>
</dbReference>
<proteinExistence type="predicted"/>
<protein>
    <submittedName>
        <fullName evidence="2">Uncharacterized protein</fullName>
    </submittedName>
</protein>
<feature type="region of interest" description="Disordered" evidence="1">
    <location>
        <begin position="1"/>
        <end position="41"/>
    </location>
</feature>
<reference evidence="2 3" key="1">
    <citation type="submission" date="2024-04" db="EMBL/GenBank/DDBJ databases">
        <authorList>
            <person name="Waldvogel A.-M."/>
            <person name="Schoenle A."/>
        </authorList>
    </citation>
    <scope>NUCLEOTIDE SEQUENCE [LARGE SCALE GENOMIC DNA]</scope>
</reference>
<keyword evidence="3" id="KW-1185">Reference proteome</keyword>
<evidence type="ECO:0000256" key="1">
    <source>
        <dbReference type="SAM" id="MobiDB-lite"/>
    </source>
</evidence>
<dbReference type="AlphaFoldDB" id="A0AAV2JW45"/>
<organism evidence="2 3">
    <name type="scientific">Knipowitschia caucasica</name>
    <name type="common">Caucasian dwarf goby</name>
    <name type="synonym">Pomatoschistus caucasicus</name>
    <dbReference type="NCBI Taxonomy" id="637954"/>
    <lineage>
        <taxon>Eukaryota</taxon>
        <taxon>Metazoa</taxon>
        <taxon>Chordata</taxon>
        <taxon>Craniata</taxon>
        <taxon>Vertebrata</taxon>
        <taxon>Euteleostomi</taxon>
        <taxon>Actinopterygii</taxon>
        <taxon>Neopterygii</taxon>
        <taxon>Teleostei</taxon>
        <taxon>Neoteleostei</taxon>
        <taxon>Acanthomorphata</taxon>
        <taxon>Gobiaria</taxon>
        <taxon>Gobiiformes</taxon>
        <taxon>Gobioidei</taxon>
        <taxon>Gobiidae</taxon>
        <taxon>Gobiinae</taxon>
        <taxon>Knipowitschia</taxon>
    </lineage>
</organism>
<dbReference type="EMBL" id="OZ035837">
    <property type="protein sequence ID" value="CAL1581968.1"/>
    <property type="molecule type" value="Genomic_DNA"/>
</dbReference>
<feature type="compositionally biased region" description="Pro residues" evidence="1">
    <location>
        <begin position="20"/>
        <end position="33"/>
    </location>
</feature>
<gene>
    <name evidence="2" type="ORF">KC01_LOCUS12674</name>
</gene>